<dbReference type="Gene3D" id="3.40.50.1220">
    <property type="entry name" value="TPP-binding domain"/>
    <property type="match status" value="1"/>
</dbReference>
<dbReference type="STRING" id="1193181.BN10_930013"/>
<dbReference type="EC" id="2.3.1.286" evidence="1"/>
<dbReference type="PANTHER" id="PTHR11085:SF10">
    <property type="entry name" value="NAD-DEPENDENT PROTEIN DEACYLASE SIRTUIN-5, MITOCHONDRIAL-RELATED"/>
    <property type="match status" value="1"/>
</dbReference>
<keyword evidence="2" id="KW-0808">Transferase</keyword>
<dbReference type="HOGENOM" id="CLU_023643_3_2_11"/>
<feature type="binding site" evidence="4">
    <location>
        <position position="152"/>
    </location>
    <ligand>
        <name>Zn(2+)</name>
        <dbReference type="ChEBI" id="CHEBI:29105"/>
    </ligand>
</feature>
<feature type="domain" description="Deacetylase sirtuin-type" evidence="5">
    <location>
        <begin position="21"/>
        <end position="309"/>
    </location>
</feature>
<protein>
    <recommendedName>
        <fullName evidence="1">protein acetyllysine N-acetyltransferase</fullName>
        <ecNumber evidence="1">2.3.1.286</ecNumber>
    </recommendedName>
</protein>
<reference evidence="6 7" key="1">
    <citation type="journal article" date="2013" name="ISME J.">
        <title>A metabolic model for members of the genus Tetrasphaera involved in enhanced biological phosphorus removal.</title>
        <authorList>
            <person name="Kristiansen R."/>
            <person name="Nguyen H.T.T."/>
            <person name="Saunders A.M."/>
            <person name="Nielsen J.L."/>
            <person name="Wimmer R."/>
            <person name="Le V.Q."/>
            <person name="McIlroy S.J."/>
            <person name="Petrovski S."/>
            <person name="Seviour R.J."/>
            <person name="Calteau A."/>
            <person name="Nielsen K.L."/>
            <person name="Nielsen P.H."/>
        </authorList>
    </citation>
    <scope>NUCLEOTIDE SEQUENCE [LARGE SCALE GENOMIC DNA]</scope>
    <source>
        <strain evidence="6 7">Lp2</strain>
    </source>
</reference>
<evidence type="ECO:0000256" key="2">
    <source>
        <dbReference type="ARBA" id="ARBA00022679"/>
    </source>
</evidence>
<dbReference type="Proteomes" id="UP000013167">
    <property type="component" value="Unassembled WGS sequence"/>
</dbReference>
<dbReference type="InterPro" id="IPR003000">
    <property type="entry name" value="Sirtuin"/>
</dbReference>
<dbReference type="InterPro" id="IPR050134">
    <property type="entry name" value="NAD-dep_sirtuin_deacylases"/>
</dbReference>
<name>N0E6F2_9MICO</name>
<dbReference type="Pfam" id="PF02146">
    <property type="entry name" value="SIR2"/>
    <property type="match status" value="1"/>
</dbReference>
<dbReference type="GO" id="GO:0046872">
    <property type="term" value="F:metal ion binding"/>
    <property type="evidence" value="ECO:0007669"/>
    <property type="project" value="UniProtKB-KW"/>
</dbReference>
<dbReference type="PANTHER" id="PTHR11085">
    <property type="entry name" value="NAD-DEPENDENT PROTEIN DEACYLASE SIRTUIN-5, MITOCHONDRIAL-RELATED"/>
    <property type="match status" value="1"/>
</dbReference>
<dbReference type="Gene3D" id="3.30.1600.10">
    <property type="entry name" value="SIR2/SIRT2 'Small Domain"/>
    <property type="match status" value="1"/>
</dbReference>
<accession>N0E6F2</accession>
<dbReference type="GO" id="GO:0017136">
    <property type="term" value="F:histone deacetylase activity, NAD-dependent"/>
    <property type="evidence" value="ECO:0007669"/>
    <property type="project" value="TreeGrafter"/>
</dbReference>
<evidence type="ECO:0000256" key="4">
    <source>
        <dbReference type="PROSITE-ProRule" id="PRU00236"/>
    </source>
</evidence>
<dbReference type="AlphaFoldDB" id="N0E6F2"/>
<dbReference type="InterPro" id="IPR026590">
    <property type="entry name" value="Ssirtuin_cat_dom"/>
</dbReference>
<dbReference type="GO" id="GO:0016787">
    <property type="term" value="F:hydrolase activity"/>
    <property type="evidence" value="ECO:0007669"/>
    <property type="project" value="UniProtKB-KW"/>
</dbReference>
<dbReference type="PROSITE" id="PS50305">
    <property type="entry name" value="SIRTUIN"/>
    <property type="match status" value="1"/>
</dbReference>
<feature type="active site" description="Proton acceptor" evidence="4">
    <location>
        <position position="141"/>
    </location>
</feature>
<dbReference type="GO" id="GO:0070403">
    <property type="term" value="F:NAD+ binding"/>
    <property type="evidence" value="ECO:0007669"/>
    <property type="project" value="InterPro"/>
</dbReference>
<proteinExistence type="predicted"/>
<evidence type="ECO:0000313" key="7">
    <source>
        <dbReference type="Proteomes" id="UP000013167"/>
    </source>
</evidence>
<feature type="binding site" evidence="4">
    <location>
        <position position="149"/>
    </location>
    <ligand>
        <name>Zn(2+)</name>
        <dbReference type="ChEBI" id="CHEBI:29105"/>
    </ligand>
</feature>
<gene>
    <name evidence="6" type="primary">npdA</name>
    <name evidence="6" type="ORF">BN10_930013</name>
</gene>
<dbReference type="InterPro" id="IPR026591">
    <property type="entry name" value="Sirtuin_cat_small_dom_sf"/>
</dbReference>
<dbReference type="RefSeq" id="WP_010851266.1">
    <property type="nucleotide sequence ID" value="NZ_HF570956.1"/>
</dbReference>
<feature type="binding site" evidence="4">
    <location>
        <position position="211"/>
    </location>
    <ligand>
        <name>Zn(2+)</name>
        <dbReference type="ChEBI" id="CHEBI:29105"/>
    </ligand>
</feature>
<dbReference type="InterPro" id="IPR029035">
    <property type="entry name" value="DHS-like_NAD/FAD-binding_dom"/>
</dbReference>
<keyword evidence="3" id="KW-0520">NAD</keyword>
<sequence length="309" mass="32917">MPCTPILGQVTSRMTFALAVSSRPFADVDTIADVLLRKPGALVLTGAGISTESGIPDYRGPDGKRRVTPMEHSEFVGSSGARQRYWARSYIGWARFNGAEPNDGHRGVAALQRSGHLGAIITQNVDGLHQRAGAREVTELHGSLGDAICLDCGAVHDREFLQALMTDANPGFAELATGAASDGSRVSSQIRPDGDIVLADDLVADFVQPTCPRCDSDKVKPDVVFFGGSVPKERVDHCFALTDAAPALLVLGSSLQVMSGFRFVRRAAARGIPCLAITRGPTRAEDLLAHHLDAPLGETLKALQERLIQ</sequence>
<dbReference type="EMBL" id="CAIZ01000167">
    <property type="protein sequence ID" value="CCH71439.1"/>
    <property type="molecule type" value="Genomic_DNA"/>
</dbReference>
<evidence type="ECO:0000313" key="6">
    <source>
        <dbReference type="EMBL" id="CCH71439.1"/>
    </source>
</evidence>
<dbReference type="eggNOG" id="COG0846">
    <property type="taxonomic scope" value="Bacteria"/>
</dbReference>
<evidence type="ECO:0000259" key="5">
    <source>
        <dbReference type="PROSITE" id="PS50305"/>
    </source>
</evidence>
<evidence type="ECO:0000256" key="1">
    <source>
        <dbReference type="ARBA" id="ARBA00012928"/>
    </source>
</evidence>
<evidence type="ECO:0000256" key="3">
    <source>
        <dbReference type="ARBA" id="ARBA00023027"/>
    </source>
</evidence>
<comment type="caution">
    <text evidence="6">The sequence shown here is derived from an EMBL/GenBank/DDBJ whole genome shotgun (WGS) entry which is preliminary data.</text>
</comment>
<keyword evidence="4" id="KW-0862">Zinc</keyword>
<keyword evidence="6" id="KW-0378">Hydrolase</keyword>
<organism evidence="6 7">
    <name type="scientific">Phycicoccus elongatus Lp2</name>
    <dbReference type="NCBI Taxonomy" id="1193181"/>
    <lineage>
        <taxon>Bacteria</taxon>
        <taxon>Bacillati</taxon>
        <taxon>Actinomycetota</taxon>
        <taxon>Actinomycetes</taxon>
        <taxon>Micrococcales</taxon>
        <taxon>Intrasporangiaceae</taxon>
        <taxon>Phycicoccus</taxon>
    </lineage>
</organism>
<keyword evidence="7" id="KW-1185">Reference proteome</keyword>
<dbReference type="SUPFAM" id="SSF52467">
    <property type="entry name" value="DHS-like NAD/FAD-binding domain"/>
    <property type="match status" value="1"/>
</dbReference>
<keyword evidence="4" id="KW-0479">Metal-binding</keyword>
<feature type="binding site" evidence="4">
    <location>
        <position position="214"/>
    </location>
    <ligand>
        <name>Zn(2+)</name>
        <dbReference type="ChEBI" id="CHEBI:29105"/>
    </ligand>
</feature>